<feature type="transmembrane region" description="Helical" evidence="6">
    <location>
        <begin position="250"/>
        <end position="268"/>
    </location>
</feature>
<feature type="transmembrane region" description="Helical" evidence="6">
    <location>
        <begin position="7"/>
        <end position="28"/>
    </location>
</feature>
<evidence type="ECO:0000256" key="3">
    <source>
        <dbReference type="ARBA" id="ARBA00022692"/>
    </source>
</evidence>
<evidence type="ECO:0000256" key="1">
    <source>
        <dbReference type="ARBA" id="ARBA00004651"/>
    </source>
</evidence>
<evidence type="ECO:0000256" key="5">
    <source>
        <dbReference type="ARBA" id="ARBA00023136"/>
    </source>
</evidence>
<dbReference type="PANTHER" id="PTHR32322:SF18">
    <property type="entry name" value="S-ADENOSYLMETHIONINE_S-ADENOSYLHOMOCYSTEINE TRANSPORTER"/>
    <property type="match status" value="1"/>
</dbReference>
<dbReference type="PANTHER" id="PTHR32322">
    <property type="entry name" value="INNER MEMBRANE TRANSPORTER"/>
    <property type="match status" value="1"/>
</dbReference>
<keyword evidence="2" id="KW-1003">Cell membrane</keyword>
<accession>A0A0W8E4E8</accession>
<dbReference type="AlphaFoldDB" id="A0A0W8E4E8"/>
<dbReference type="GO" id="GO:0005886">
    <property type="term" value="C:plasma membrane"/>
    <property type="evidence" value="ECO:0007669"/>
    <property type="project" value="UniProtKB-SubCell"/>
</dbReference>
<feature type="transmembrane region" description="Helical" evidence="6">
    <location>
        <begin position="96"/>
        <end position="117"/>
    </location>
</feature>
<feature type="domain" description="EamA" evidence="7">
    <location>
        <begin position="9"/>
        <end position="141"/>
    </location>
</feature>
<evidence type="ECO:0000256" key="4">
    <source>
        <dbReference type="ARBA" id="ARBA00022989"/>
    </source>
</evidence>
<reference evidence="8" key="1">
    <citation type="journal article" date="2015" name="Proc. Natl. Acad. Sci. U.S.A.">
        <title>Networks of energetic and metabolic interactions define dynamics in microbial communities.</title>
        <authorList>
            <person name="Embree M."/>
            <person name="Liu J.K."/>
            <person name="Al-Bassam M.M."/>
            <person name="Zengler K."/>
        </authorList>
    </citation>
    <scope>NUCLEOTIDE SEQUENCE</scope>
</reference>
<keyword evidence="5 6" id="KW-0472">Membrane</keyword>
<gene>
    <name evidence="8" type="ORF">ASZ90_019096</name>
</gene>
<keyword evidence="3 6" id="KW-0812">Transmembrane</keyword>
<feature type="transmembrane region" description="Helical" evidence="6">
    <location>
        <begin position="71"/>
        <end position="90"/>
    </location>
</feature>
<dbReference type="Pfam" id="PF00892">
    <property type="entry name" value="EamA"/>
    <property type="match status" value="2"/>
</dbReference>
<evidence type="ECO:0000313" key="8">
    <source>
        <dbReference type="EMBL" id="KUG03534.1"/>
    </source>
</evidence>
<evidence type="ECO:0000256" key="6">
    <source>
        <dbReference type="SAM" id="Phobius"/>
    </source>
</evidence>
<evidence type="ECO:0000256" key="2">
    <source>
        <dbReference type="ARBA" id="ARBA00022475"/>
    </source>
</evidence>
<feature type="transmembrane region" description="Helical" evidence="6">
    <location>
        <begin position="154"/>
        <end position="171"/>
    </location>
</feature>
<sequence>MSNKNNNLLAYICLLIAVILWGGNWAAVRYVVQAMPHLVVVTVRTVLAAAILLVVLRITGGQSLSRNNIKILALLGFVGIFGFNVLQYTGLKYTTAINGSLINGTIPILTILLSRIIIKERLSVVQLSGVIISFLGVGWVITNGSWTVIDSLKFNVGDIMMLLAAACWALYTIYGRRPTLEYSALYVTAYATLFAAIYFIPFGAVQHHANSFYSISWETAAAIFYVIVVAVIALVAWLKGVSIIGPSRASIFMNLVPVFTVLSASMLLDEMISVHQLIGAVFVLGGVFLTTNPGFAVKPKIEVDPEQL</sequence>
<protein>
    <submittedName>
        <fullName evidence="8">Permease of the drug/metabolite transporter (Dmt) superfamily</fullName>
    </submittedName>
</protein>
<comment type="subcellular location">
    <subcellularLocation>
        <location evidence="1">Cell membrane</location>
        <topology evidence="1">Multi-pass membrane protein</topology>
    </subcellularLocation>
</comment>
<feature type="transmembrane region" description="Helical" evidence="6">
    <location>
        <begin position="183"/>
        <end position="200"/>
    </location>
</feature>
<feature type="transmembrane region" description="Helical" evidence="6">
    <location>
        <begin position="220"/>
        <end position="238"/>
    </location>
</feature>
<keyword evidence="4 6" id="KW-1133">Transmembrane helix</keyword>
<dbReference type="InterPro" id="IPR000620">
    <property type="entry name" value="EamA_dom"/>
</dbReference>
<feature type="domain" description="EamA" evidence="7">
    <location>
        <begin position="156"/>
        <end position="291"/>
    </location>
</feature>
<dbReference type="SUPFAM" id="SSF103481">
    <property type="entry name" value="Multidrug resistance efflux transporter EmrE"/>
    <property type="match status" value="2"/>
</dbReference>
<feature type="transmembrane region" description="Helical" evidence="6">
    <location>
        <begin position="124"/>
        <end position="142"/>
    </location>
</feature>
<dbReference type="InterPro" id="IPR050638">
    <property type="entry name" value="AA-Vitamin_Transporters"/>
</dbReference>
<dbReference type="EMBL" id="LNQE01001878">
    <property type="protein sequence ID" value="KUG03534.1"/>
    <property type="molecule type" value="Genomic_DNA"/>
</dbReference>
<name>A0A0W8E4E8_9ZZZZ</name>
<proteinExistence type="predicted"/>
<feature type="transmembrane region" description="Helical" evidence="6">
    <location>
        <begin position="274"/>
        <end position="291"/>
    </location>
</feature>
<dbReference type="InterPro" id="IPR037185">
    <property type="entry name" value="EmrE-like"/>
</dbReference>
<comment type="caution">
    <text evidence="8">The sequence shown here is derived from an EMBL/GenBank/DDBJ whole genome shotgun (WGS) entry which is preliminary data.</text>
</comment>
<evidence type="ECO:0000259" key="7">
    <source>
        <dbReference type="Pfam" id="PF00892"/>
    </source>
</evidence>
<feature type="transmembrane region" description="Helical" evidence="6">
    <location>
        <begin position="34"/>
        <end position="59"/>
    </location>
</feature>
<organism evidence="8">
    <name type="scientific">hydrocarbon metagenome</name>
    <dbReference type="NCBI Taxonomy" id="938273"/>
    <lineage>
        <taxon>unclassified sequences</taxon>
        <taxon>metagenomes</taxon>
        <taxon>ecological metagenomes</taxon>
    </lineage>
</organism>